<evidence type="ECO:0000256" key="8">
    <source>
        <dbReference type="SAM" id="MobiDB-lite"/>
    </source>
</evidence>
<evidence type="ECO:0000256" key="4">
    <source>
        <dbReference type="ARBA" id="ARBA00023015"/>
    </source>
</evidence>
<evidence type="ECO:0000313" key="11">
    <source>
        <dbReference type="Proteomes" id="UP000076727"/>
    </source>
</evidence>
<dbReference type="PROSITE" id="PS50048">
    <property type="entry name" value="ZN2_CY6_FUNGAL_2"/>
    <property type="match status" value="1"/>
</dbReference>
<feature type="region of interest" description="Disordered" evidence="8">
    <location>
        <begin position="758"/>
        <end position="806"/>
    </location>
</feature>
<keyword evidence="6" id="KW-0804">Transcription</keyword>
<evidence type="ECO:0000256" key="2">
    <source>
        <dbReference type="ARBA" id="ARBA00022723"/>
    </source>
</evidence>
<dbReference type="Proteomes" id="UP000076727">
    <property type="component" value="Unassembled WGS sequence"/>
</dbReference>
<dbReference type="GO" id="GO:0006351">
    <property type="term" value="P:DNA-templated transcription"/>
    <property type="evidence" value="ECO:0007669"/>
    <property type="project" value="InterPro"/>
</dbReference>
<keyword evidence="11" id="KW-1185">Reference proteome</keyword>
<evidence type="ECO:0000256" key="3">
    <source>
        <dbReference type="ARBA" id="ARBA00022833"/>
    </source>
</evidence>
<dbReference type="AlphaFoldDB" id="A0A165UJK2"/>
<dbReference type="OrthoDB" id="2123952at2759"/>
<organism evidence="10 11">
    <name type="scientific">Daedalea quercina L-15889</name>
    <dbReference type="NCBI Taxonomy" id="1314783"/>
    <lineage>
        <taxon>Eukaryota</taxon>
        <taxon>Fungi</taxon>
        <taxon>Dikarya</taxon>
        <taxon>Basidiomycota</taxon>
        <taxon>Agaricomycotina</taxon>
        <taxon>Agaricomycetes</taxon>
        <taxon>Polyporales</taxon>
        <taxon>Fomitopsis</taxon>
    </lineage>
</organism>
<sequence length="919" mass="102602">MMSFANYTFDPTHLPNASDDDQEPGSSSLRGVKRGSRACDRCRKLKSKCEPTEGDKCKNCASAGAPCTYQGPSFKRGPPKGYIHAIEQRWHQVECILGSIMAAPQAMGIISELRDDPFARTILDRVEAGPYGPRNRGHQPAANSETFYATIMDTSDTPAREDRRIRRQSRMTREIVSIEDSNILATPTPEWQEGLIRRLTGGALQPYTSQSPSSVAARKSPTSDSSSSHYGQEEPRTRRRLEGSYAPTMSSLEQQMHEPYFGSSASYSNLDEVDDTVDSFGHLALDDMKEIRYHGHASGLPLLARSDHPKGANKDDGFWKFPSVKQEDGSDKLDDYRLADRHVQLPPLDVQHHLVDLYFAWVHPFLPVIHKERFLAHFPLRDEDSPSTTANHQSTQMVNKLLLLAIFSIAARYGSDAFWSSTGENSSSAGASWAAGAREIINNVSQCSRPSTVQALLLLGIREFGIGSMEQGWLLTDNWSYEGKDVFSPVEKQIRKKIWWSACMTDKLSAMWMGRPVTFRAKDYTTLLPDVSVDEGYEMWQLTPTTTFGVNFPSRPAMIMKCFHKQCELSVIITDIMDQIYPVKSIPEAPPRRQLLQRLEERLHKWQINLPDDLRYSAVGNAETPLPHILIVHIEYYAAVLLLHRAFIPHANGRMNDNPQGVSGDPIPMQSLDICQSAASQISTISTLFEAKYGLMHAPPFLTIYLQSAGIMHVITLSRRPGHPEASQGLRQCIHALGRLGEIWPSAKRVRVLLEGATDLEKDPGPQPSRARRDSRPKRSVEQALGEDMNTDVYPGRPSGSSYAEPSAMNSRFIFDEDANTRAMLQSLGLEVPYVDPTLGSYLPGYQYWPRQTYESMPPSSFMDASQPGPAPAETPLPATSFTFNQNDLAPQFVQGVHFPVLDPSNLFPVHPNADMPPE</sequence>
<dbReference type="EMBL" id="KV429032">
    <property type="protein sequence ID" value="KZT75005.1"/>
    <property type="molecule type" value="Genomic_DNA"/>
</dbReference>
<dbReference type="Pfam" id="PF00172">
    <property type="entry name" value="Zn_clus"/>
    <property type="match status" value="1"/>
</dbReference>
<dbReference type="SUPFAM" id="SSF57701">
    <property type="entry name" value="Zn2/Cys6 DNA-binding domain"/>
    <property type="match status" value="1"/>
</dbReference>
<dbReference type="InterPro" id="IPR001138">
    <property type="entry name" value="Zn2Cys6_DnaBD"/>
</dbReference>
<dbReference type="PROSITE" id="PS00463">
    <property type="entry name" value="ZN2_CY6_FUNGAL_1"/>
    <property type="match status" value="1"/>
</dbReference>
<dbReference type="Gene3D" id="4.10.240.10">
    <property type="entry name" value="Zn(2)-C6 fungal-type DNA-binding domain"/>
    <property type="match status" value="1"/>
</dbReference>
<keyword evidence="2" id="KW-0479">Metal-binding</keyword>
<comment type="subcellular location">
    <subcellularLocation>
        <location evidence="1">Nucleus</location>
    </subcellularLocation>
</comment>
<name>A0A165UJK2_9APHY</name>
<evidence type="ECO:0000256" key="5">
    <source>
        <dbReference type="ARBA" id="ARBA00023125"/>
    </source>
</evidence>
<dbReference type="GO" id="GO:0000981">
    <property type="term" value="F:DNA-binding transcription factor activity, RNA polymerase II-specific"/>
    <property type="evidence" value="ECO:0007669"/>
    <property type="project" value="InterPro"/>
</dbReference>
<accession>A0A165UJK2</accession>
<feature type="compositionally biased region" description="Basic and acidic residues" evidence="8">
    <location>
        <begin position="231"/>
        <end position="242"/>
    </location>
</feature>
<keyword evidence="3" id="KW-0862">Zinc</keyword>
<dbReference type="InterPro" id="IPR007219">
    <property type="entry name" value="XnlR_reg_dom"/>
</dbReference>
<protein>
    <recommendedName>
        <fullName evidence="9">Zn(2)-C6 fungal-type domain-containing protein</fullName>
    </recommendedName>
</protein>
<dbReference type="Pfam" id="PF04082">
    <property type="entry name" value="Fungal_trans"/>
    <property type="match status" value="1"/>
</dbReference>
<feature type="region of interest" description="Disordered" evidence="8">
    <location>
        <begin position="1"/>
        <end position="33"/>
    </location>
</feature>
<dbReference type="GO" id="GO:0003677">
    <property type="term" value="F:DNA binding"/>
    <property type="evidence" value="ECO:0007669"/>
    <property type="project" value="UniProtKB-KW"/>
</dbReference>
<evidence type="ECO:0000313" key="10">
    <source>
        <dbReference type="EMBL" id="KZT75005.1"/>
    </source>
</evidence>
<evidence type="ECO:0000256" key="1">
    <source>
        <dbReference type="ARBA" id="ARBA00004123"/>
    </source>
</evidence>
<feature type="domain" description="Zn(2)-C6 fungal-type" evidence="9">
    <location>
        <begin position="38"/>
        <end position="69"/>
    </location>
</feature>
<dbReference type="InterPro" id="IPR051615">
    <property type="entry name" value="Transcr_Regulatory_Elem"/>
</dbReference>
<dbReference type="PANTHER" id="PTHR31313:SF78">
    <property type="entry name" value="TRANSCRIPTION FACTOR DOMAIN-CONTAINING PROTEIN"/>
    <property type="match status" value="1"/>
</dbReference>
<feature type="compositionally biased region" description="Basic and acidic residues" evidence="8">
    <location>
        <begin position="771"/>
        <end position="781"/>
    </location>
</feature>
<proteinExistence type="predicted"/>
<gene>
    <name evidence="10" type="ORF">DAEQUDRAFT_720214</name>
</gene>
<dbReference type="CDD" id="cd00067">
    <property type="entry name" value="GAL4"/>
    <property type="match status" value="1"/>
</dbReference>
<reference evidence="10 11" key="1">
    <citation type="journal article" date="2016" name="Mol. Biol. Evol.">
        <title>Comparative Genomics of Early-Diverging Mushroom-Forming Fungi Provides Insights into the Origins of Lignocellulose Decay Capabilities.</title>
        <authorList>
            <person name="Nagy L.G."/>
            <person name="Riley R."/>
            <person name="Tritt A."/>
            <person name="Adam C."/>
            <person name="Daum C."/>
            <person name="Floudas D."/>
            <person name="Sun H."/>
            <person name="Yadav J.S."/>
            <person name="Pangilinan J."/>
            <person name="Larsson K.H."/>
            <person name="Matsuura K."/>
            <person name="Barry K."/>
            <person name="Labutti K."/>
            <person name="Kuo R."/>
            <person name="Ohm R.A."/>
            <person name="Bhattacharya S.S."/>
            <person name="Shirouzu T."/>
            <person name="Yoshinaga Y."/>
            <person name="Martin F.M."/>
            <person name="Grigoriev I.V."/>
            <person name="Hibbett D.S."/>
        </authorList>
    </citation>
    <scope>NUCLEOTIDE SEQUENCE [LARGE SCALE GENOMIC DNA]</scope>
    <source>
        <strain evidence="10 11">L-15889</strain>
    </source>
</reference>
<keyword evidence="4" id="KW-0805">Transcription regulation</keyword>
<feature type="compositionally biased region" description="Polar residues" evidence="8">
    <location>
        <begin position="206"/>
        <end position="230"/>
    </location>
</feature>
<dbReference type="CDD" id="cd12148">
    <property type="entry name" value="fungal_TF_MHR"/>
    <property type="match status" value="1"/>
</dbReference>
<keyword evidence="7" id="KW-0539">Nucleus</keyword>
<dbReference type="SMART" id="SM00066">
    <property type="entry name" value="GAL4"/>
    <property type="match status" value="1"/>
</dbReference>
<dbReference type="InterPro" id="IPR036864">
    <property type="entry name" value="Zn2-C6_fun-type_DNA-bd_sf"/>
</dbReference>
<feature type="region of interest" description="Disordered" evidence="8">
    <location>
        <begin position="204"/>
        <end position="244"/>
    </location>
</feature>
<evidence type="ECO:0000256" key="7">
    <source>
        <dbReference type="ARBA" id="ARBA00023242"/>
    </source>
</evidence>
<evidence type="ECO:0000256" key="6">
    <source>
        <dbReference type="ARBA" id="ARBA00023163"/>
    </source>
</evidence>
<evidence type="ECO:0000259" key="9">
    <source>
        <dbReference type="PROSITE" id="PS50048"/>
    </source>
</evidence>
<keyword evidence="5" id="KW-0238">DNA-binding</keyword>
<dbReference type="STRING" id="1314783.A0A165UJK2"/>
<dbReference type="GO" id="GO:0005634">
    <property type="term" value="C:nucleus"/>
    <property type="evidence" value="ECO:0007669"/>
    <property type="project" value="UniProtKB-SubCell"/>
</dbReference>
<dbReference type="GO" id="GO:0008270">
    <property type="term" value="F:zinc ion binding"/>
    <property type="evidence" value="ECO:0007669"/>
    <property type="project" value="InterPro"/>
</dbReference>
<dbReference type="PANTHER" id="PTHR31313">
    <property type="entry name" value="TY1 ENHANCER ACTIVATOR"/>
    <property type="match status" value="1"/>
</dbReference>